<sequence length="161" mass="18226">MGRVVLDTSVVAKSVLAPPRYLERDIYKREIETRQKIRVILSLLEKMNYKVFFPKAGIIEVASVLKRSGMPREHVLKVVESLNNTFIVIDEDVVYDKALEVALTTAPSGFDTYFLALALLTDSLLVTDDKGMANQARRLRLNVIFVRETSTEEIRAKLLGQ</sequence>
<dbReference type="Proteomes" id="UP001063698">
    <property type="component" value="Chromosome"/>
</dbReference>
<reference evidence="2" key="1">
    <citation type="submission" date="2013-11" db="EMBL/GenBank/DDBJ databases">
        <title>Comparative genomics of Ignicoccus.</title>
        <authorList>
            <person name="Podar M."/>
        </authorList>
    </citation>
    <scope>NUCLEOTIDE SEQUENCE</scope>
    <source>
        <strain evidence="2">DSM 13166</strain>
    </source>
</reference>
<proteinExistence type="predicted"/>
<dbReference type="InterPro" id="IPR002716">
    <property type="entry name" value="PIN_dom"/>
</dbReference>
<dbReference type="Gene3D" id="3.40.50.1010">
    <property type="entry name" value="5'-nuclease"/>
    <property type="match status" value="1"/>
</dbReference>
<dbReference type="SUPFAM" id="SSF88723">
    <property type="entry name" value="PIN domain-like"/>
    <property type="match status" value="1"/>
</dbReference>
<evidence type="ECO:0000259" key="1">
    <source>
        <dbReference type="Pfam" id="PF01850"/>
    </source>
</evidence>
<gene>
    <name evidence="2" type="ORF">IPA_07560</name>
</gene>
<keyword evidence="3" id="KW-1185">Reference proteome</keyword>
<dbReference type="EMBL" id="CP006868">
    <property type="protein sequence ID" value="UXD21748.1"/>
    <property type="molecule type" value="Genomic_DNA"/>
</dbReference>
<dbReference type="InterPro" id="IPR044153">
    <property type="entry name" value="PIN_Pae0151-like"/>
</dbReference>
<evidence type="ECO:0000313" key="3">
    <source>
        <dbReference type="Proteomes" id="UP001063698"/>
    </source>
</evidence>
<name>A0A977KB02_9CREN</name>
<evidence type="ECO:0000313" key="2">
    <source>
        <dbReference type="EMBL" id="UXD21748.1"/>
    </source>
</evidence>
<dbReference type="Pfam" id="PF01850">
    <property type="entry name" value="PIN"/>
    <property type="match status" value="1"/>
</dbReference>
<dbReference type="InterPro" id="IPR029060">
    <property type="entry name" value="PIN-like_dom_sf"/>
</dbReference>
<organism evidence="2 3">
    <name type="scientific">Ignicoccus pacificus DSM 13166</name>
    <dbReference type="NCBI Taxonomy" id="940294"/>
    <lineage>
        <taxon>Archaea</taxon>
        <taxon>Thermoproteota</taxon>
        <taxon>Thermoprotei</taxon>
        <taxon>Desulfurococcales</taxon>
        <taxon>Desulfurococcaceae</taxon>
        <taxon>Ignicoccus</taxon>
    </lineage>
</organism>
<feature type="domain" description="PIN" evidence="1">
    <location>
        <begin position="36"/>
        <end position="136"/>
    </location>
</feature>
<dbReference type="KEGG" id="ipc:IPA_07560"/>
<dbReference type="AlphaFoldDB" id="A0A977KB02"/>
<dbReference type="CDD" id="cd09873">
    <property type="entry name" value="PIN_Pae0151-like"/>
    <property type="match status" value="1"/>
</dbReference>
<accession>A0A977KB02</accession>
<protein>
    <submittedName>
        <fullName evidence="2">Nucleotide-binding protein</fullName>
    </submittedName>
</protein>